<evidence type="ECO:0000259" key="2">
    <source>
        <dbReference type="Pfam" id="PF13400"/>
    </source>
</evidence>
<reference evidence="4" key="1">
    <citation type="journal article" date="2019" name="Int. J. Syst. Evol. Microbiol.">
        <title>The Global Catalogue of Microorganisms (GCM) 10K type strain sequencing project: providing services to taxonomists for standard genome sequencing and annotation.</title>
        <authorList>
            <consortium name="The Broad Institute Genomics Platform"/>
            <consortium name="The Broad Institute Genome Sequencing Center for Infectious Disease"/>
            <person name="Wu L."/>
            <person name="Ma J."/>
        </authorList>
    </citation>
    <scope>NUCLEOTIDE SEQUENCE [LARGE SCALE GENOMIC DNA]</scope>
    <source>
        <strain evidence="4">CGMCC 1.12922</strain>
    </source>
</reference>
<dbReference type="SUPFAM" id="SSF53300">
    <property type="entry name" value="vWA-like"/>
    <property type="match status" value="1"/>
</dbReference>
<evidence type="ECO:0000313" key="4">
    <source>
        <dbReference type="Proteomes" id="UP000617355"/>
    </source>
</evidence>
<accession>A0ABQ1QT70</accession>
<dbReference type="InterPro" id="IPR028087">
    <property type="entry name" value="Tad_N"/>
</dbReference>
<keyword evidence="1" id="KW-1133">Transmembrane helix</keyword>
<sequence>MDRLDKIQTQAPTPRQTARARFLRSEDGSFIIFGLIIFVLILTVGGMAVDFMRYEAQRARLQSTLDRAVLAAASLEQELDARDVVLDYFNKAGLGAHISRDDIAVTERPHSRRVEASASMKVNSTFLNFAGISELTAPASGAAEEATSLTEISLVVDVSGSMGWNSSSGRTRIEELRRAAKKFVNIVICDPSRPDATTDCVVEPDTVTVSIVPYAEQALVGEGILSKFNVTDEHTYSSCVTFASDDFNSTAITPDTPLQRTGHFDPWRGSSSTPRDWTCATDSWRAFTPVNGNLAELHDRIDALGASGNTSIDVGAKWGVALLNPAMQPITEGLVADNIVAEVFEDRPMPPTRRGLQKLMVLMTDGENTGQHYLHDGFREGPSPVYRDIRSDGTLGNKYSVHYLYNGTDWYYWDHDGSWQDHPYGTGTYEECVWKYSWQTGYYQDCNEVDEGNGAQQLDYVDLWRWKTWSWYERFSWLPEQGSYHGRNVKDARLASICDAAKAEGITIYTIGFEAPSAGRTALRNCASSPAHYFDANGLNLADAFSAIAREIAKLRLIN</sequence>
<dbReference type="InterPro" id="IPR036465">
    <property type="entry name" value="vWFA_dom_sf"/>
</dbReference>
<evidence type="ECO:0000256" key="1">
    <source>
        <dbReference type="SAM" id="Phobius"/>
    </source>
</evidence>
<proteinExistence type="predicted"/>
<keyword evidence="1" id="KW-0472">Membrane</keyword>
<dbReference type="Gene3D" id="3.40.50.410">
    <property type="entry name" value="von Willebrand factor, type A domain"/>
    <property type="match status" value="1"/>
</dbReference>
<dbReference type="EMBL" id="BMGI01000004">
    <property type="protein sequence ID" value="GGD40970.1"/>
    <property type="molecule type" value="Genomic_DNA"/>
</dbReference>
<evidence type="ECO:0000313" key="3">
    <source>
        <dbReference type="EMBL" id="GGD40970.1"/>
    </source>
</evidence>
<dbReference type="RefSeq" id="WP_188528428.1">
    <property type="nucleotide sequence ID" value="NZ_BMGI01000004.1"/>
</dbReference>
<comment type="caution">
    <text evidence="3">The sequence shown here is derived from an EMBL/GenBank/DDBJ whole genome shotgun (WGS) entry which is preliminary data.</text>
</comment>
<dbReference type="Proteomes" id="UP000617355">
    <property type="component" value="Unassembled WGS sequence"/>
</dbReference>
<keyword evidence="1" id="KW-0812">Transmembrane</keyword>
<organism evidence="3 4">
    <name type="scientific">Sinisalibacter lacisalsi</name>
    <dbReference type="NCBI Taxonomy" id="1526570"/>
    <lineage>
        <taxon>Bacteria</taxon>
        <taxon>Pseudomonadati</taxon>
        <taxon>Pseudomonadota</taxon>
        <taxon>Alphaproteobacteria</taxon>
        <taxon>Rhodobacterales</taxon>
        <taxon>Roseobacteraceae</taxon>
        <taxon>Sinisalibacter</taxon>
    </lineage>
</organism>
<keyword evidence="4" id="KW-1185">Reference proteome</keyword>
<feature type="transmembrane region" description="Helical" evidence="1">
    <location>
        <begin position="30"/>
        <end position="52"/>
    </location>
</feature>
<dbReference type="Pfam" id="PF13400">
    <property type="entry name" value="Tad"/>
    <property type="match status" value="1"/>
</dbReference>
<name>A0ABQ1QT70_9RHOB</name>
<protein>
    <recommendedName>
        <fullName evidence="2">Putative Flp pilus-assembly TadG-like N-terminal domain-containing protein</fullName>
    </recommendedName>
</protein>
<gene>
    <name evidence="3" type="ORF">GCM10011358_26010</name>
</gene>
<feature type="domain" description="Putative Flp pilus-assembly TadG-like N-terminal" evidence="2">
    <location>
        <begin position="28"/>
        <end position="74"/>
    </location>
</feature>